<evidence type="ECO:0000313" key="3">
    <source>
        <dbReference type="Proteomes" id="UP000604046"/>
    </source>
</evidence>
<dbReference type="PANTHER" id="PTHR12905:SF0">
    <property type="entry name" value="CALCINEURIN-LIKE PHOSPHOESTERASE DOMAIN-CONTAINING PROTEIN"/>
    <property type="match status" value="1"/>
</dbReference>
<dbReference type="CDD" id="cd07379">
    <property type="entry name" value="MPP_239FB"/>
    <property type="match status" value="1"/>
</dbReference>
<dbReference type="GO" id="GO:0016787">
    <property type="term" value="F:hydrolase activity"/>
    <property type="evidence" value="ECO:0007669"/>
    <property type="project" value="InterPro"/>
</dbReference>
<gene>
    <name evidence="2" type="primary">Mpped1</name>
    <name evidence="2" type="ORF">SNAT2548_LOCUS2616</name>
</gene>
<keyword evidence="3" id="KW-1185">Reference proteome</keyword>
<dbReference type="InterPro" id="IPR029052">
    <property type="entry name" value="Metallo-depent_PP-like"/>
</dbReference>
<dbReference type="Proteomes" id="UP000604046">
    <property type="component" value="Unassembled WGS sequence"/>
</dbReference>
<dbReference type="AlphaFoldDB" id="A0A812I412"/>
<evidence type="ECO:0000259" key="1">
    <source>
        <dbReference type="Pfam" id="PF00149"/>
    </source>
</evidence>
<proteinExistence type="predicted"/>
<dbReference type="InterPro" id="IPR051693">
    <property type="entry name" value="UPF0046_metallophosphoest"/>
</dbReference>
<dbReference type="OrthoDB" id="630188at2759"/>
<name>A0A812I412_9DINO</name>
<accession>A0A812I412</accession>
<dbReference type="Pfam" id="PF00149">
    <property type="entry name" value="Metallophos"/>
    <property type="match status" value="1"/>
</dbReference>
<dbReference type="SUPFAM" id="SSF56300">
    <property type="entry name" value="Metallo-dependent phosphatases"/>
    <property type="match status" value="1"/>
</dbReference>
<feature type="domain" description="Calcineurin-like phosphoesterase" evidence="1">
    <location>
        <begin position="50"/>
        <end position="236"/>
    </location>
</feature>
<sequence length="291" mass="32057">MPRLLEGHCPSRFFAEAGAGTLDSATAGGMDTYELDYPPLLSDFVLYSTLGDTHGRHSSIPREHMPAGDVLLHAGDLTNTGELEQVQSFSKWLEDYPAKKKVIIAGNHDITFQEDYYIARGAQRFHGGIRYDCSQAKQLLKNAIYLQDSSTEVHGYKIYGSPWQPDFYDWAFNLPRGEQLQRRWGAIPVDTDILLVHGPPAGYVDITPVGRVGDADLLAAVQNRSIPVVVTGHLHMAHGVATDNVTLFVNAATCTEDYQPIQPPIVFDLPPAKQLREVIAHAAGRQRQGPA</sequence>
<dbReference type="InterPro" id="IPR004843">
    <property type="entry name" value="Calcineurin-like_PHP"/>
</dbReference>
<dbReference type="Gene3D" id="3.60.21.10">
    <property type="match status" value="1"/>
</dbReference>
<evidence type="ECO:0000313" key="2">
    <source>
        <dbReference type="EMBL" id="CAE6971580.1"/>
    </source>
</evidence>
<dbReference type="EMBL" id="CAJNDS010000157">
    <property type="protein sequence ID" value="CAE6971580.1"/>
    <property type="molecule type" value="Genomic_DNA"/>
</dbReference>
<comment type="caution">
    <text evidence="2">The sequence shown here is derived from an EMBL/GenBank/DDBJ whole genome shotgun (WGS) entry which is preliminary data.</text>
</comment>
<organism evidence="2 3">
    <name type="scientific">Symbiodinium natans</name>
    <dbReference type="NCBI Taxonomy" id="878477"/>
    <lineage>
        <taxon>Eukaryota</taxon>
        <taxon>Sar</taxon>
        <taxon>Alveolata</taxon>
        <taxon>Dinophyceae</taxon>
        <taxon>Suessiales</taxon>
        <taxon>Symbiodiniaceae</taxon>
        <taxon>Symbiodinium</taxon>
    </lineage>
</organism>
<reference evidence="2" key="1">
    <citation type="submission" date="2021-02" db="EMBL/GenBank/DDBJ databases">
        <authorList>
            <person name="Dougan E. K."/>
            <person name="Rhodes N."/>
            <person name="Thang M."/>
            <person name="Chan C."/>
        </authorList>
    </citation>
    <scope>NUCLEOTIDE SEQUENCE</scope>
</reference>
<dbReference type="PANTHER" id="PTHR12905">
    <property type="entry name" value="METALLOPHOSPHOESTERASE"/>
    <property type="match status" value="1"/>
</dbReference>
<protein>
    <submittedName>
        <fullName evidence="2">Mpped1 protein</fullName>
    </submittedName>
</protein>